<comment type="caution">
    <text evidence="1">The sequence shown here is derived from an EMBL/GenBank/DDBJ whole genome shotgun (WGS) entry which is preliminary data.</text>
</comment>
<evidence type="ECO:0000313" key="2">
    <source>
        <dbReference type="Proteomes" id="UP000184267"/>
    </source>
</evidence>
<dbReference type="OrthoDB" id="1600564at2759"/>
<dbReference type="EMBL" id="MNAD01001529">
    <property type="protein sequence ID" value="OJT04612.1"/>
    <property type="molecule type" value="Genomic_DNA"/>
</dbReference>
<gene>
    <name evidence="1" type="ORF">TRAPUB_4677</name>
</gene>
<protein>
    <submittedName>
        <fullName evidence="1">Uncharacterized protein</fullName>
    </submittedName>
</protein>
<dbReference type="Proteomes" id="UP000184267">
    <property type="component" value="Unassembled WGS sequence"/>
</dbReference>
<sequence>MKFVSTSGSIFVISIQETMESESTLMDYAVSPRCGGAIKPTDFVGKVKTFLNQLSDLDTETVLYAVFSSTK</sequence>
<reference evidence="1 2" key="1">
    <citation type="submission" date="2016-10" db="EMBL/GenBank/DDBJ databases">
        <title>Genome sequence of the basidiomycete white-rot fungus Trametes pubescens.</title>
        <authorList>
            <person name="Makela M.R."/>
            <person name="Granchi Z."/>
            <person name="Peng M."/>
            <person name="De Vries R.P."/>
            <person name="Grigoriev I."/>
            <person name="Riley R."/>
            <person name="Hilden K."/>
        </authorList>
    </citation>
    <scope>NUCLEOTIDE SEQUENCE [LARGE SCALE GENOMIC DNA]</scope>
    <source>
        <strain evidence="1 2">FBCC735</strain>
    </source>
</reference>
<proteinExistence type="predicted"/>
<keyword evidence="2" id="KW-1185">Reference proteome</keyword>
<evidence type="ECO:0000313" key="1">
    <source>
        <dbReference type="EMBL" id="OJT04612.1"/>
    </source>
</evidence>
<accession>A0A1M2VAK5</accession>
<dbReference type="AlphaFoldDB" id="A0A1M2VAK5"/>
<name>A0A1M2VAK5_TRAPU</name>
<organism evidence="1 2">
    <name type="scientific">Trametes pubescens</name>
    <name type="common">White-rot fungus</name>
    <dbReference type="NCBI Taxonomy" id="154538"/>
    <lineage>
        <taxon>Eukaryota</taxon>
        <taxon>Fungi</taxon>
        <taxon>Dikarya</taxon>
        <taxon>Basidiomycota</taxon>
        <taxon>Agaricomycotina</taxon>
        <taxon>Agaricomycetes</taxon>
        <taxon>Polyporales</taxon>
        <taxon>Polyporaceae</taxon>
        <taxon>Trametes</taxon>
    </lineage>
</organism>